<evidence type="ECO:0000256" key="5">
    <source>
        <dbReference type="ARBA" id="ARBA00023186"/>
    </source>
</evidence>
<evidence type="ECO:0000256" key="4">
    <source>
        <dbReference type="ARBA" id="ARBA00022763"/>
    </source>
</evidence>
<dbReference type="GO" id="GO:0005634">
    <property type="term" value="C:nucleus"/>
    <property type="evidence" value="ECO:0007669"/>
    <property type="project" value="UniProtKB-SubCell"/>
</dbReference>
<feature type="domain" description="DNA endonuclease activator Ctp1 C-terminal" evidence="11">
    <location>
        <begin position="412"/>
        <end position="439"/>
    </location>
</feature>
<dbReference type="InterPro" id="IPR002777">
    <property type="entry name" value="PFD_beta-like"/>
</dbReference>
<protein>
    <recommendedName>
        <fullName evidence="8">Probable prefoldin subunit 6</fullName>
    </recommendedName>
</protein>
<dbReference type="GO" id="GO:0051082">
    <property type="term" value="F:unfolded protein binding"/>
    <property type="evidence" value="ECO:0007669"/>
    <property type="project" value="InterPro"/>
</dbReference>
<dbReference type="CDD" id="cd23161">
    <property type="entry name" value="Prefoldin_6"/>
    <property type="match status" value="1"/>
</dbReference>
<keyword evidence="5" id="KW-0143">Chaperone</keyword>
<evidence type="ECO:0000313" key="13">
    <source>
        <dbReference type="WBParaSite" id="sdigi.contig217.g6258.t1"/>
    </source>
</evidence>
<evidence type="ECO:0000256" key="2">
    <source>
        <dbReference type="ARBA" id="ARBA00008045"/>
    </source>
</evidence>
<keyword evidence="6" id="KW-0539">Nucleus</keyword>
<sequence length="598" mass="67424">MLSFQTMENFDSEGEISVLDVTIPPVLFTKCHEKSQETSASTFAIDEQENSHPLIKIGLEKNPNPNVVFDDNGTPETPKSIEIIDLTTPKKVSQNRSPLLPTQPPPNMVAPAPVKRRSAVCCDGTLDSWIKRFKPPPKPKPNNADKYALWLNVSPDVSQEKPQVNKTVPPVITVSELPVRNISGQYSTETVPTNILCASQISSELASCTGSQSLFSNYDSGESGRIIPNMIGYTDENMPKSTHISPRRTPEPNQLFGKIMELQNSPVLLNLTLPLSSPGREKLNEGEKNAVFSLSDDSIPPTPSPPAILRKSKVPGDTSLIAVLNRSGVATFHSSVPESQHTRSLMKAISSPTFCQNDRKYVVNELASRYNDDGKVRRKKDERRLLHGFDCRCCAEYYEALGLSSVERIKRIDQVSKHRNTEREPSTPEYYWDIGMPSREEQRRRGQIIESNSPVALKTRHAQYKPIRPARRLQDTMGDFVMSKFEEELAKYKQLEKDREKNVHNRQQLEGQLTENNLVKTELDLLEDGAVVYKLIGPVLVKQELMEAKQNVEKRIDYITTEIKRLEDTMADAAAKQETQKQTVMRLQNAVTQRFRTK</sequence>
<name>A0A915PPK6_9BILA</name>
<comment type="function">
    <text evidence="7">Binds specifically to cytosolic chaperonin (c-CPN) and transfers target proteins to it. Binds to nascent polypeptide chain and promotes folding in an environment in which there are many competing pathways for nonnative proteins. Required for positioning of the mitotic spindle.</text>
</comment>
<dbReference type="Gene3D" id="1.10.287.370">
    <property type="match status" value="1"/>
</dbReference>
<reference evidence="13" key="1">
    <citation type="submission" date="2022-11" db="UniProtKB">
        <authorList>
            <consortium name="WormBaseParasite"/>
        </authorList>
    </citation>
    <scope>IDENTIFICATION</scope>
</reference>
<accession>A0A915PPK6</accession>
<dbReference type="GO" id="GO:0006457">
    <property type="term" value="P:protein folding"/>
    <property type="evidence" value="ECO:0007669"/>
    <property type="project" value="InterPro"/>
</dbReference>
<evidence type="ECO:0000259" key="11">
    <source>
        <dbReference type="Pfam" id="PF08573"/>
    </source>
</evidence>
<evidence type="ECO:0000256" key="1">
    <source>
        <dbReference type="ARBA" id="ARBA00004123"/>
    </source>
</evidence>
<comment type="subcellular location">
    <subcellularLocation>
        <location evidence="1">Nucleus</location>
    </subcellularLocation>
</comment>
<feature type="coiled-coil region" evidence="9">
    <location>
        <begin position="482"/>
        <end position="512"/>
    </location>
</feature>
<proteinExistence type="inferred from homology"/>
<dbReference type="GO" id="GO:0016272">
    <property type="term" value="C:prefoldin complex"/>
    <property type="evidence" value="ECO:0007669"/>
    <property type="project" value="InterPro"/>
</dbReference>
<comment type="similarity">
    <text evidence="2">Belongs to the prefoldin subunit beta family.</text>
</comment>
<dbReference type="Proteomes" id="UP000887581">
    <property type="component" value="Unplaced"/>
</dbReference>
<evidence type="ECO:0000256" key="7">
    <source>
        <dbReference type="ARBA" id="ARBA00058726"/>
    </source>
</evidence>
<dbReference type="GO" id="GO:0005737">
    <property type="term" value="C:cytoplasm"/>
    <property type="evidence" value="ECO:0007669"/>
    <property type="project" value="TreeGrafter"/>
</dbReference>
<dbReference type="GO" id="GO:0051087">
    <property type="term" value="F:protein-folding chaperone binding"/>
    <property type="evidence" value="ECO:0007669"/>
    <property type="project" value="TreeGrafter"/>
</dbReference>
<evidence type="ECO:0000256" key="3">
    <source>
        <dbReference type="ARBA" id="ARBA00011695"/>
    </source>
</evidence>
<keyword evidence="9" id="KW-0175">Coiled coil</keyword>
<dbReference type="Pfam" id="PF01920">
    <property type="entry name" value="Prefoldin_2"/>
    <property type="match status" value="1"/>
</dbReference>
<comment type="subunit">
    <text evidence="3">Heterohexamer of two PFD-alpha type and four PFD-beta type subunits.</text>
</comment>
<dbReference type="PANTHER" id="PTHR21431">
    <property type="entry name" value="PREFOLDIN SUBUNIT 6"/>
    <property type="match status" value="1"/>
</dbReference>
<evidence type="ECO:0000313" key="12">
    <source>
        <dbReference type="Proteomes" id="UP000887581"/>
    </source>
</evidence>
<evidence type="ECO:0000256" key="10">
    <source>
        <dbReference type="SAM" id="MobiDB-lite"/>
    </source>
</evidence>
<feature type="region of interest" description="Disordered" evidence="10">
    <location>
        <begin position="92"/>
        <end position="111"/>
    </location>
</feature>
<organism evidence="12 13">
    <name type="scientific">Setaria digitata</name>
    <dbReference type="NCBI Taxonomy" id="48799"/>
    <lineage>
        <taxon>Eukaryota</taxon>
        <taxon>Metazoa</taxon>
        <taxon>Ecdysozoa</taxon>
        <taxon>Nematoda</taxon>
        <taxon>Chromadorea</taxon>
        <taxon>Rhabditida</taxon>
        <taxon>Spirurina</taxon>
        <taxon>Spiruromorpha</taxon>
        <taxon>Filarioidea</taxon>
        <taxon>Setariidae</taxon>
        <taxon>Setaria</taxon>
    </lineage>
</organism>
<evidence type="ECO:0000256" key="9">
    <source>
        <dbReference type="SAM" id="Coils"/>
    </source>
</evidence>
<dbReference type="SUPFAM" id="SSF46579">
    <property type="entry name" value="Prefoldin"/>
    <property type="match status" value="1"/>
</dbReference>
<dbReference type="FunFam" id="1.10.287.370:FF:000003">
    <property type="entry name" value="Prefoldin subunit 6"/>
    <property type="match status" value="1"/>
</dbReference>
<dbReference type="GO" id="GO:0051131">
    <property type="term" value="P:chaperone-mediated protein complex assembly"/>
    <property type="evidence" value="ECO:0007669"/>
    <property type="project" value="TreeGrafter"/>
</dbReference>
<evidence type="ECO:0000256" key="6">
    <source>
        <dbReference type="ARBA" id="ARBA00023242"/>
    </source>
</evidence>
<keyword evidence="4" id="KW-0227">DNA damage</keyword>
<dbReference type="PANTHER" id="PTHR21431:SF0">
    <property type="entry name" value="PREFOLDIN SUBUNIT 6"/>
    <property type="match status" value="1"/>
</dbReference>
<dbReference type="WBParaSite" id="sdigi.contig217.g6258.t1">
    <property type="protein sequence ID" value="sdigi.contig217.g6258.t1"/>
    <property type="gene ID" value="sdigi.contig217.g6258"/>
</dbReference>
<feature type="coiled-coil region" evidence="9">
    <location>
        <begin position="542"/>
        <end position="583"/>
    </location>
</feature>
<dbReference type="InterPro" id="IPR009053">
    <property type="entry name" value="Prefoldin"/>
</dbReference>
<dbReference type="Pfam" id="PF08573">
    <property type="entry name" value="SAE2"/>
    <property type="match status" value="1"/>
</dbReference>
<keyword evidence="12" id="KW-1185">Reference proteome</keyword>
<dbReference type="GO" id="GO:0006281">
    <property type="term" value="P:DNA repair"/>
    <property type="evidence" value="ECO:0007669"/>
    <property type="project" value="InterPro"/>
</dbReference>
<dbReference type="InterPro" id="IPR013882">
    <property type="entry name" value="Ctp1_C"/>
</dbReference>
<dbReference type="AlphaFoldDB" id="A0A915PPK6"/>
<evidence type="ECO:0000256" key="8">
    <source>
        <dbReference type="ARBA" id="ARBA00072592"/>
    </source>
</evidence>